<name>A0A2U3DSN4_PURLI</name>
<accession>A0A2U3DSN4</accession>
<dbReference type="GO" id="GO:0005737">
    <property type="term" value="C:cytoplasm"/>
    <property type="evidence" value="ECO:0007669"/>
    <property type="project" value="UniProtKB-SubCell"/>
</dbReference>
<dbReference type="GO" id="GO:0005524">
    <property type="term" value="F:ATP binding"/>
    <property type="evidence" value="ECO:0007669"/>
    <property type="project" value="UniProtKB-KW"/>
</dbReference>
<feature type="binding site" evidence="7">
    <location>
        <position position="17"/>
    </location>
    <ligand>
        <name>ATP</name>
        <dbReference type="ChEBI" id="CHEBI:30616"/>
    </ligand>
</feature>
<keyword evidence="1 7" id="KW-0690">Ribosome biogenesis</keyword>
<keyword evidence="11" id="KW-1185">Reference proteome</keyword>
<evidence type="ECO:0000313" key="11">
    <source>
        <dbReference type="Proteomes" id="UP001287286"/>
    </source>
</evidence>
<comment type="function">
    <text evidence="7">Broad-specificity nucleoside monophosphate (NMP) kinase that catalyzes the reversible transfer of the terminal phosphate group between nucleoside triphosphates and monophosphates. Has also ATPase activity. Involved in the late cytoplasmic maturation steps of the 40S ribosomal particles, specifically 18S rRNA maturation. While NMP activity is not required for ribosome maturation, ATPase activity is. Associates transiently with small ribosomal subunit protein uS11. ATP hydrolysis breaks the interaction with uS11. May temporarily remove uS11 from the ribosome to enable a conformational change of the ribosomal RNA that is needed for the final maturation step of the small ribosomal subunit. Its NMP activity may have a role in nuclear energy homeostasis.</text>
</comment>
<keyword evidence="7" id="KW-0539">Nucleus</keyword>
<dbReference type="GO" id="GO:0006364">
    <property type="term" value="P:rRNA processing"/>
    <property type="evidence" value="ECO:0007669"/>
    <property type="project" value="UniProtKB-KW"/>
</dbReference>
<evidence type="ECO:0000256" key="4">
    <source>
        <dbReference type="ARBA" id="ARBA00022741"/>
    </source>
</evidence>
<dbReference type="PANTHER" id="PTHR12595:SF0">
    <property type="entry name" value="ADENYLATE KINASE ISOENZYME 6"/>
    <property type="match status" value="1"/>
</dbReference>
<dbReference type="SUPFAM" id="SSF52540">
    <property type="entry name" value="P-loop containing nucleoside triphosphate hydrolases"/>
    <property type="match status" value="1"/>
</dbReference>
<feature type="region of interest" description="NMPbind" evidence="7">
    <location>
        <begin position="34"/>
        <end position="57"/>
    </location>
</feature>
<feature type="binding site" evidence="7">
    <location>
        <position position="14"/>
    </location>
    <ligand>
        <name>ATP</name>
        <dbReference type="ChEBI" id="CHEBI:30616"/>
    </ligand>
</feature>
<keyword evidence="3 7" id="KW-0808">Transferase</keyword>
<organism evidence="9 10">
    <name type="scientific">Purpureocillium lilacinum</name>
    <name type="common">Paecilomyces lilacinus</name>
    <dbReference type="NCBI Taxonomy" id="33203"/>
    <lineage>
        <taxon>Eukaryota</taxon>
        <taxon>Fungi</taxon>
        <taxon>Dikarya</taxon>
        <taxon>Ascomycota</taxon>
        <taxon>Pezizomycotina</taxon>
        <taxon>Sordariomycetes</taxon>
        <taxon>Hypocreomycetidae</taxon>
        <taxon>Hypocreales</taxon>
        <taxon>Ophiocordycipitaceae</taxon>
        <taxon>Purpureocillium</taxon>
    </lineage>
</organism>
<keyword evidence="2 7" id="KW-0698">rRNA processing</keyword>
<feature type="binding site" evidence="7">
    <location>
        <position position="138"/>
    </location>
    <ligand>
        <name>ATP</name>
        <dbReference type="ChEBI" id="CHEBI:30616"/>
    </ligand>
</feature>
<reference evidence="9" key="1">
    <citation type="submission" date="2015-05" db="EMBL/GenBank/DDBJ databases">
        <authorList>
            <person name="Wang D.B."/>
            <person name="Wang M."/>
        </authorList>
    </citation>
    <scope>NUCLEOTIDE SEQUENCE</scope>
    <source>
        <strain evidence="9">36-1</strain>
    </source>
</reference>
<comment type="catalytic activity">
    <reaction evidence="7">
        <text>ATP + H2O = ADP + phosphate + H(+)</text>
        <dbReference type="Rhea" id="RHEA:13065"/>
        <dbReference type="ChEBI" id="CHEBI:15377"/>
        <dbReference type="ChEBI" id="CHEBI:15378"/>
        <dbReference type="ChEBI" id="CHEBI:30616"/>
        <dbReference type="ChEBI" id="CHEBI:43474"/>
        <dbReference type="ChEBI" id="CHEBI:456216"/>
    </reaction>
</comment>
<comment type="caution">
    <text evidence="9">The sequence shown here is derived from an EMBL/GenBank/DDBJ whole genome shotgun (WGS) entry which is preliminary data.</text>
</comment>
<keyword evidence="5 7" id="KW-0418">Kinase</keyword>
<sequence length="202" mass="22716">MRQAPNIIVTGTPGVGKTTHCETLAEKTGLRHISVNQVVKDKQCHEGWSEEYQSWIVDEDKLLDAIEDDVAGGGCIIDWHACDLFPRSWIDLVVVLRVDSSTLYDRLKARYVAQGPLPALIPCKTPAVPCADPDMTSRNYAEAKLQENLDSEIMEVLLQEAREAYDEEVVIELTSNTSDEMESNLDRIEAWVKQWKADNAQQ</sequence>
<feature type="binding site" evidence="7">
    <location>
        <position position="18"/>
    </location>
    <ligand>
        <name>ATP</name>
        <dbReference type="ChEBI" id="CHEBI:30616"/>
    </ligand>
</feature>
<dbReference type="AlphaFoldDB" id="A0A2U3DSN4"/>
<dbReference type="Pfam" id="PF13238">
    <property type="entry name" value="AAA_18"/>
    <property type="match status" value="1"/>
</dbReference>
<comment type="subcellular location">
    <subcellularLocation>
        <location evidence="7">Cytoplasm</location>
    </subcellularLocation>
    <subcellularLocation>
        <location evidence="7">Nucleus</location>
    </subcellularLocation>
</comment>
<comment type="catalytic activity">
    <reaction evidence="7">
        <text>AMP + ATP = 2 ADP</text>
        <dbReference type="Rhea" id="RHEA:12973"/>
        <dbReference type="ChEBI" id="CHEBI:30616"/>
        <dbReference type="ChEBI" id="CHEBI:456215"/>
        <dbReference type="ChEBI" id="CHEBI:456216"/>
        <dbReference type="EC" id="2.7.4.3"/>
    </reaction>
</comment>
<dbReference type="InterPro" id="IPR020618">
    <property type="entry name" value="Adenyl_kinase_AK6"/>
</dbReference>
<comment type="similarity">
    <text evidence="7">Belongs to the adenylate kinase family. AK6 subfamily.</text>
</comment>
<gene>
    <name evidence="9" type="ORF">PCL_07182</name>
    <name evidence="8" type="ORF">Purlil1_8771</name>
</gene>
<reference evidence="8 11" key="4">
    <citation type="journal article" date="2024" name="Microbiol. Resour. Announc.">
        <title>Genome annotations for the ascomycete fungi Trichoderma harzianum, Trichoderma aggressivum, and Purpureocillium lilacinum.</title>
        <authorList>
            <person name="Beijen E.P.W."/>
            <person name="Ohm R.A."/>
        </authorList>
    </citation>
    <scope>NUCLEOTIDE SEQUENCE [LARGE SCALE GENOMIC DNA]</scope>
    <source>
        <strain evidence="8 11">CBS 150709</strain>
    </source>
</reference>
<comment type="caution">
    <text evidence="7">Lacks conserved residue(s) required for the propagation of feature annotation.</text>
</comment>
<evidence type="ECO:0000256" key="5">
    <source>
        <dbReference type="ARBA" id="ARBA00022777"/>
    </source>
</evidence>
<comment type="subunit">
    <text evidence="7">Interacts with small ribosomal subunit protein uS11. Not a structural component of 43S pre-ribosomes, but transiently interacts with them by binding to uS11.</text>
</comment>
<evidence type="ECO:0000256" key="7">
    <source>
        <dbReference type="HAMAP-Rule" id="MF_03173"/>
    </source>
</evidence>
<feature type="region of interest" description="LID" evidence="7">
    <location>
        <begin position="137"/>
        <end position="147"/>
    </location>
</feature>
<feature type="binding site" evidence="7">
    <location>
        <position position="16"/>
    </location>
    <ligand>
        <name>ATP</name>
        <dbReference type="ChEBI" id="CHEBI:30616"/>
    </ligand>
</feature>
<dbReference type="EMBL" id="LCWV01000035">
    <property type="protein sequence ID" value="PWI65259.1"/>
    <property type="molecule type" value="Genomic_DNA"/>
</dbReference>
<evidence type="ECO:0000313" key="9">
    <source>
        <dbReference type="EMBL" id="PWI65259.1"/>
    </source>
</evidence>
<protein>
    <recommendedName>
        <fullName evidence="7">Adenylate kinase isoenzyme 6 homolog</fullName>
        <shortName evidence="7">AK6</shortName>
        <ecNumber evidence="7">2.7.4.3</ecNumber>
    </recommendedName>
    <alternativeName>
        <fullName evidence="7">Dual activity adenylate kinase/ATPase</fullName>
        <shortName evidence="7">AK/ATPase</shortName>
    </alternativeName>
</protein>
<reference evidence="8" key="3">
    <citation type="submission" date="2023-11" db="EMBL/GenBank/DDBJ databases">
        <authorList>
            <person name="Beijen E."/>
            <person name="Ohm R.A."/>
        </authorList>
    </citation>
    <scope>NUCLEOTIDE SEQUENCE</scope>
    <source>
        <strain evidence="8">CBS 150709</strain>
    </source>
</reference>
<dbReference type="GO" id="GO:0016887">
    <property type="term" value="F:ATP hydrolysis activity"/>
    <property type="evidence" value="ECO:0007669"/>
    <property type="project" value="UniProtKB-UniRule"/>
</dbReference>
<keyword evidence="7" id="KW-0963">Cytoplasm</keyword>
<reference evidence="9 10" key="2">
    <citation type="journal article" date="2016" name="Front. Microbiol.">
        <title>Genome and transcriptome sequences reveal the specific parasitism of the nematophagous Purpureocillium lilacinum 36-1.</title>
        <authorList>
            <person name="Xie J."/>
            <person name="Li S."/>
            <person name="Mo C."/>
            <person name="Xiao X."/>
            <person name="Peng D."/>
            <person name="Wang G."/>
            <person name="Xiao Y."/>
        </authorList>
    </citation>
    <scope>NUCLEOTIDE SEQUENCE [LARGE SCALE GENOMIC DNA]</scope>
    <source>
        <strain evidence="9 10">36-1</strain>
    </source>
</reference>
<keyword evidence="4 7" id="KW-0547">Nucleotide-binding</keyword>
<evidence type="ECO:0000313" key="8">
    <source>
        <dbReference type="EMBL" id="KAK4086821.1"/>
    </source>
</evidence>
<dbReference type="Proteomes" id="UP001287286">
    <property type="component" value="Unassembled WGS sequence"/>
</dbReference>
<dbReference type="InterPro" id="IPR027417">
    <property type="entry name" value="P-loop_NTPase"/>
</dbReference>
<dbReference type="Gene3D" id="3.40.50.300">
    <property type="entry name" value="P-loop containing nucleotide triphosphate hydrolases"/>
    <property type="match status" value="1"/>
</dbReference>
<evidence type="ECO:0000256" key="2">
    <source>
        <dbReference type="ARBA" id="ARBA00022552"/>
    </source>
</evidence>
<keyword evidence="6 7" id="KW-0067">ATP-binding</keyword>
<evidence type="ECO:0000313" key="10">
    <source>
        <dbReference type="Proteomes" id="UP000245956"/>
    </source>
</evidence>
<dbReference type="GO" id="GO:0042274">
    <property type="term" value="P:ribosomal small subunit biogenesis"/>
    <property type="evidence" value="ECO:0007669"/>
    <property type="project" value="UniProtKB-UniRule"/>
</dbReference>
<dbReference type="Proteomes" id="UP000245956">
    <property type="component" value="Unassembled WGS sequence"/>
</dbReference>
<feature type="binding site" evidence="7">
    <location>
        <position position="19"/>
    </location>
    <ligand>
        <name>ATP</name>
        <dbReference type="ChEBI" id="CHEBI:30616"/>
    </ligand>
</feature>
<proteinExistence type="inferred from homology"/>
<evidence type="ECO:0000256" key="1">
    <source>
        <dbReference type="ARBA" id="ARBA00022517"/>
    </source>
</evidence>
<dbReference type="EMBL" id="JAWRVI010000037">
    <property type="protein sequence ID" value="KAK4086821.1"/>
    <property type="molecule type" value="Genomic_DNA"/>
</dbReference>
<evidence type="ECO:0000256" key="6">
    <source>
        <dbReference type="ARBA" id="ARBA00022840"/>
    </source>
</evidence>
<dbReference type="HAMAP" id="MF_00039">
    <property type="entry name" value="Adenylate_kinase_AK6"/>
    <property type="match status" value="1"/>
</dbReference>
<dbReference type="GO" id="GO:0004017">
    <property type="term" value="F:AMP kinase activity"/>
    <property type="evidence" value="ECO:0007669"/>
    <property type="project" value="UniProtKB-UniRule"/>
</dbReference>
<evidence type="ECO:0000256" key="3">
    <source>
        <dbReference type="ARBA" id="ARBA00022679"/>
    </source>
</evidence>
<dbReference type="EC" id="2.7.4.3" evidence="7"/>
<dbReference type="PANTHER" id="PTHR12595">
    <property type="entry name" value="POS9-ACTIVATING FACTOR FAP7-RELATED"/>
    <property type="match status" value="1"/>
</dbReference>
<dbReference type="GO" id="GO:0005634">
    <property type="term" value="C:nucleus"/>
    <property type="evidence" value="ECO:0007669"/>
    <property type="project" value="UniProtKB-SubCell"/>
</dbReference>